<evidence type="ECO:0000259" key="3">
    <source>
        <dbReference type="SMART" id="SM00322"/>
    </source>
</evidence>
<dbReference type="GO" id="GO:0003723">
    <property type="term" value="F:RNA binding"/>
    <property type="evidence" value="ECO:0007669"/>
    <property type="project" value="UniProtKB-UniRule"/>
</dbReference>
<dbReference type="SUPFAM" id="SSF56219">
    <property type="entry name" value="DNase I-like"/>
    <property type="match status" value="1"/>
</dbReference>
<accession>A0AA88W3I2</accession>
<dbReference type="AlphaFoldDB" id="A0AA88W3I2"/>
<dbReference type="PROSITE" id="PS50084">
    <property type="entry name" value="KH_TYPE_1"/>
    <property type="match status" value="1"/>
</dbReference>
<dbReference type="Gene3D" id="3.60.10.10">
    <property type="entry name" value="Endonuclease/exonuclease/phosphatase"/>
    <property type="match status" value="1"/>
</dbReference>
<feature type="compositionally biased region" description="Basic residues" evidence="2">
    <location>
        <begin position="294"/>
        <end position="307"/>
    </location>
</feature>
<dbReference type="InterPro" id="IPR036691">
    <property type="entry name" value="Endo/exonu/phosph_ase_sf"/>
</dbReference>
<dbReference type="Pfam" id="PF00013">
    <property type="entry name" value="KH_1"/>
    <property type="match status" value="1"/>
</dbReference>
<proteinExistence type="predicted"/>
<evidence type="ECO:0000256" key="1">
    <source>
        <dbReference type="PROSITE-ProRule" id="PRU00117"/>
    </source>
</evidence>
<feature type="region of interest" description="Disordered" evidence="2">
    <location>
        <begin position="264"/>
        <end position="322"/>
    </location>
</feature>
<dbReference type="InterPro" id="IPR004088">
    <property type="entry name" value="KH_dom_type_1"/>
</dbReference>
<protein>
    <recommendedName>
        <fullName evidence="3">K Homology domain-containing protein</fullName>
    </recommendedName>
</protein>
<dbReference type="PANTHER" id="PTHR35218">
    <property type="entry name" value="RNASE H DOMAIN-CONTAINING PROTEIN"/>
    <property type="match status" value="1"/>
</dbReference>
<reference evidence="4" key="1">
    <citation type="submission" date="2022-12" db="EMBL/GenBank/DDBJ databases">
        <title>Draft genome assemblies for two species of Escallonia (Escalloniales).</title>
        <authorList>
            <person name="Chanderbali A."/>
            <person name="Dervinis C."/>
            <person name="Anghel I."/>
            <person name="Soltis D."/>
            <person name="Soltis P."/>
            <person name="Zapata F."/>
        </authorList>
    </citation>
    <scope>NUCLEOTIDE SEQUENCE</scope>
    <source>
        <strain evidence="4">UCBG64.0493</strain>
        <tissue evidence="4">Leaf</tissue>
    </source>
</reference>
<dbReference type="InterPro" id="IPR004087">
    <property type="entry name" value="KH_dom"/>
</dbReference>
<evidence type="ECO:0000313" key="5">
    <source>
        <dbReference type="Proteomes" id="UP001188597"/>
    </source>
</evidence>
<keyword evidence="5" id="KW-1185">Reference proteome</keyword>
<dbReference type="InterPro" id="IPR036612">
    <property type="entry name" value="KH_dom_type_1_sf"/>
</dbReference>
<dbReference type="PANTHER" id="PTHR35218:SF9">
    <property type="entry name" value="ENDONUCLEASE_EXONUCLEASE_PHOSPHATASE DOMAIN-CONTAINING PROTEIN"/>
    <property type="match status" value="1"/>
</dbReference>
<dbReference type="EMBL" id="JAVXUP010000894">
    <property type="protein sequence ID" value="KAK3019179.1"/>
    <property type="molecule type" value="Genomic_DNA"/>
</dbReference>
<name>A0AA88W3I2_9ASTE</name>
<gene>
    <name evidence="4" type="ORF">RJ639_004728</name>
</gene>
<evidence type="ECO:0000313" key="4">
    <source>
        <dbReference type="EMBL" id="KAK3019179.1"/>
    </source>
</evidence>
<organism evidence="4 5">
    <name type="scientific">Escallonia herrerae</name>
    <dbReference type="NCBI Taxonomy" id="1293975"/>
    <lineage>
        <taxon>Eukaryota</taxon>
        <taxon>Viridiplantae</taxon>
        <taxon>Streptophyta</taxon>
        <taxon>Embryophyta</taxon>
        <taxon>Tracheophyta</taxon>
        <taxon>Spermatophyta</taxon>
        <taxon>Magnoliopsida</taxon>
        <taxon>eudicotyledons</taxon>
        <taxon>Gunneridae</taxon>
        <taxon>Pentapetalae</taxon>
        <taxon>asterids</taxon>
        <taxon>campanulids</taxon>
        <taxon>Escalloniales</taxon>
        <taxon>Escalloniaceae</taxon>
        <taxon>Escallonia</taxon>
    </lineage>
</organism>
<comment type="caution">
    <text evidence="4">The sequence shown here is derived from an EMBL/GenBank/DDBJ whole genome shotgun (WGS) entry which is preliminary data.</text>
</comment>
<feature type="domain" description="K Homology" evidence="3">
    <location>
        <begin position="178"/>
        <end position="248"/>
    </location>
</feature>
<evidence type="ECO:0000256" key="2">
    <source>
        <dbReference type="SAM" id="MobiDB-lite"/>
    </source>
</evidence>
<dbReference type="SUPFAM" id="SSF54791">
    <property type="entry name" value="Eukaryotic type KH-domain (KH-domain type I)"/>
    <property type="match status" value="1"/>
</dbReference>
<dbReference type="CDD" id="cd22459">
    <property type="entry name" value="KH-I_PEPPER_rpt1_like"/>
    <property type="match status" value="1"/>
</dbReference>
<keyword evidence="1" id="KW-0694">RNA-binding</keyword>
<dbReference type="Proteomes" id="UP001188597">
    <property type="component" value="Unassembled WGS sequence"/>
</dbReference>
<dbReference type="SMART" id="SM00322">
    <property type="entry name" value="KH"/>
    <property type="match status" value="1"/>
</dbReference>
<sequence>MEVRVQGHRSEDILRRTGYNKVHCIETRGFSGGIWLFWRKDWIDVEILPSHNQVLNAVVKGNDREDWLFSALYATPNRTAKSDLWNYLEEMTSNMQLLWLVAGDFNDIANSTEKWGGIPDHSIGAALSRSNKADCHEAESVEMLLMKYQRMYTLSQKRSMKMMLVIGGGEKRWPGWPGESVFRMLVPSQKVGGIIGRKGELIKKMCEETRARIKILDGSPGIAERAVMVSAKEEPNAYLPPAIDGLLRVHNSNLDGLDSDSFTAPPVAGEGQRSWHTDLSTPDGIRDMECSRGRANHTRSHGKRHRSTSPDELIGKSASKPVSTVSNEANDIDMVDCTNYTHFIDEFFPAFGVIIEDFDCNKDVIREFSFEHCSITSLAELVPELYFPRASQSLHTTGSDQPNSTLERYQTWSSAVSGAYEMLYILLQAVSDKSDTFRSPFTA</sequence>
<dbReference type="Gene3D" id="3.30.310.210">
    <property type="match status" value="1"/>
</dbReference>